<dbReference type="RefSeq" id="WP_136369697.1">
    <property type="nucleotide sequence ID" value="NZ_SSOB01000010.1"/>
</dbReference>
<dbReference type="SUPFAM" id="SSF51735">
    <property type="entry name" value="NAD(P)-binding Rossmann-fold domains"/>
    <property type="match status" value="1"/>
</dbReference>
<evidence type="ECO:0000256" key="1">
    <source>
        <dbReference type="ARBA" id="ARBA00004141"/>
    </source>
</evidence>
<dbReference type="PANTHER" id="PTHR30576">
    <property type="entry name" value="COLANIC BIOSYNTHESIS UDP-GLUCOSE LIPID CARRIER TRANSFERASE"/>
    <property type="match status" value="1"/>
</dbReference>
<dbReference type="InterPro" id="IPR017475">
    <property type="entry name" value="EPS_sugar_tfrase"/>
</dbReference>
<dbReference type="Proteomes" id="UP000310636">
    <property type="component" value="Unassembled WGS sequence"/>
</dbReference>
<feature type="domain" description="Bacterial sugar transferase" evidence="8">
    <location>
        <begin position="308"/>
        <end position="496"/>
    </location>
</feature>
<dbReference type="NCBIfam" id="TIGR03025">
    <property type="entry name" value="EPS_sugtrans"/>
    <property type="match status" value="1"/>
</dbReference>
<evidence type="ECO:0000256" key="2">
    <source>
        <dbReference type="ARBA" id="ARBA00006464"/>
    </source>
</evidence>
<accession>A0A4S4BZV2</accession>
<dbReference type="EMBL" id="SSOB01000010">
    <property type="protein sequence ID" value="THF80858.1"/>
    <property type="molecule type" value="Genomic_DNA"/>
</dbReference>
<dbReference type="GO" id="GO:0016020">
    <property type="term" value="C:membrane"/>
    <property type="evidence" value="ECO:0007669"/>
    <property type="project" value="UniProtKB-SubCell"/>
</dbReference>
<comment type="caution">
    <text evidence="9">The sequence shown here is derived from an EMBL/GenBank/DDBJ whole genome shotgun (WGS) entry which is preliminary data.</text>
</comment>
<keyword evidence="6 7" id="KW-0472">Membrane</keyword>
<keyword evidence="3 9" id="KW-0808">Transferase</keyword>
<keyword evidence="5 7" id="KW-1133">Transmembrane helix</keyword>
<feature type="transmembrane region" description="Helical" evidence="7">
    <location>
        <begin position="146"/>
        <end position="165"/>
    </location>
</feature>
<dbReference type="InterPro" id="IPR036291">
    <property type="entry name" value="NAD(P)-bd_dom_sf"/>
</dbReference>
<comment type="subcellular location">
    <subcellularLocation>
        <location evidence="1">Membrane</location>
        <topology evidence="1">Multi-pass membrane protein</topology>
    </subcellularLocation>
</comment>
<feature type="transmembrane region" description="Helical" evidence="7">
    <location>
        <begin position="40"/>
        <end position="59"/>
    </location>
</feature>
<dbReference type="PANTHER" id="PTHR30576:SF10">
    <property type="entry name" value="SLL5057 PROTEIN"/>
    <property type="match status" value="1"/>
</dbReference>
<feature type="transmembrane region" description="Helical" evidence="7">
    <location>
        <begin position="122"/>
        <end position="140"/>
    </location>
</feature>
<sequence length="501" mass="57528">MNLGSPIKHPQSRMADNDGAAQLARRKSHTQAKLKRIQTVLLTIELSIYLLTYMALFVYKVLPDYPRAKLYSFWNWPRLIPVLDDYLLFFLGYMSLFFLVLYQKHYYRLDQDKKLSDELGRVVSTAIICFLIAVGVTFLLKNTLTYSRLLLMTYLMLVIVESCMFRQWRNKILIGLKKSGVIKQNALIIGAGKVGRQLEAHMAKGRSFVTLVGFLDDKATSEDILGRVHDLERVLFERRVDILYITIPSERGQINPLLSQLNKYAVDIRIIPEQFDHISPLYEYRDDHGFPCLQIVKTPLRGINLVIKRWVDVIVAAASIILLSPILVSAAAIIKATSEGPVLHSQERIGKNSLPFRMHKFRTMVANAEAMKPRLMKKNEATGPVFKMRNDPRVTRAGRFLRKYSIDELPQLINVLRGEMSLIGPRPPLPEEAAKYSNEHWRRMDVRPGMTGLWQVSGRSDLSFDEWIDLDIQYIERWSLGLELKIILKTIPVVIKGNGAY</sequence>
<dbReference type="InterPro" id="IPR003362">
    <property type="entry name" value="Bact_transf"/>
</dbReference>
<evidence type="ECO:0000256" key="7">
    <source>
        <dbReference type="SAM" id="Phobius"/>
    </source>
</evidence>
<evidence type="ECO:0000256" key="4">
    <source>
        <dbReference type="ARBA" id="ARBA00022692"/>
    </source>
</evidence>
<name>A0A4S4BZV2_9BACL</name>
<feature type="transmembrane region" description="Helical" evidence="7">
    <location>
        <begin position="79"/>
        <end position="102"/>
    </location>
</feature>
<reference evidence="9 10" key="1">
    <citation type="submission" date="2019-04" db="EMBL/GenBank/DDBJ databases">
        <title>Cohnella sp. nov. isolated from preserved vegetables.</title>
        <authorList>
            <person name="Lin S.-Y."/>
            <person name="Hung M.-H."/>
            <person name="Young C.-C."/>
        </authorList>
    </citation>
    <scope>NUCLEOTIDE SEQUENCE [LARGE SCALE GENOMIC DNA]</scope>
    <source>
        <strain evidence="9 10">CC-MHH1044</strain>
    </source>
</reference>
<feature type="transmembrane region" description="Helical" evidence="7">
    <location>
        <begin position="310"/>
        <end position="334"/>
    </location>
</feature>
<evidence type="ECO:0000313" key="9">
    <source>
        <dbReference type="EMBL" id="THF80858.1"/>
    </source>
</evidence>
<keyword evidence="4 7" id="KW-0812">Transmembrane</keyword>
<evidence type="ECO:0000256" key="3">
    <source>
        <dbReference type="ARBA" id="ARBA00022679"/>
    </source>
</evidence>
<evidence type="ECO:0000313" key="10">
    <source>
        <dbReference type="Proteomes" id="UP000310636"/>
    </source>
</evidence>
<dbReference type="Pfam" id="PF13727">
    <property type="entry name" value="CoA_binding_3"/>
    <property type="match status" value="1"/>
</dbReference>
<evidence type="ECO:0000259" key="8">
    <source>
        <dbReference type="Pfam" id="PF02397"/>
    </source>
</evidence>
<dbReference type="AlphaFoldDB" id="A0A4S4BZV2"/>
<gene>
    <name evidence="9" type="ORF">E6C55_10285</name>
</gene>
<comment type="similarity">
    <text evidence="2">Belongs to the bacterial sugar transferase family.</text>
</comment>
<dbReference type="GO" id="GO:0016780">
    <property type="term" value="F:phosphotransferase activity, for other substituted phosphate groups"/>
    <property type="evidence" value="ECO:0007669"/>
    <property type="project" value="TreeGrafter"/>
</dbReference>
<proteinExistence type="inferred from homology"/>
<keyword evidence="10" id="KW-1185">Reference proteome</keyword>
<organism evidence="9 10">
    <name type="scientific">Cohnella fermenti</name>
    <dbReference type="NCBI Taxonomy" id="2565925"/>
    <lineage>
        <taxon>Bacteria</taxon>
        <taxon>Bacillati</taxon>
        <taxon>Bacillota</taxon>
        <taxon>Bacilli</taxon>
        <taxon>Bacillales</taxon>
        <taxon>Paenibacillaceae</taxon>
        <taxon>Cohnella</taxon>
    </lineage>
</organism>
<dbReference type="OrthoDB" id="9808602at2"/>
<dbReference type="Pfam" id="PF02397">
    <property type="entry name" value="Bac_transf"/>
    <property type="match status" value="1"/>
</dbReference>
<evidence type="ECO:0000256" key="6">
    <source>
        <dbReference type="ARBA" id="ARBA00023136"/>
    </source>
</evidence>
<protein>
    <submittedName>
        <fullName evidence="9">Sugar transferase</fullName>
    </submittedName>
</protein>
<dbReference type="Gene3D" id="3.40.50.720">
    <property type="entry name" value="NAD(P)-binding Rossmann-like Domain"/>
    <property type="match status" value="1"/>
</dbReference>
<evidence type="ECO:0000256" key="5">
    <source>
        <dbReference type="ARBA" id="ARBA00022989"/>
    </source>
</evidence>